<dbReference type="NCBIfam" id="TIGR01956">
    <property type="entry name" value="NusG_myco"/>
    <property type="match status" value="1"/>
</dbReference>
<dbReference type="KEGG" id="efr:EFREU_v1c06750"/>
<dbReference type="InterPro" id="IPR036735">
    <property type="entry name" value="NGN_dom_sf"/>
</dbReference>
<dbReference type="PANTHER" id="PTHR30265:SF2">
    <property type="entry name" value="TRANSCRIPTION TERMINATION_ANTITERMINATION PROTEIN NUSG"/>
    <property type="match status" value="1"/>
</dbReference>
<dbReference type="InterPro" id="IPR001062">
    <property type="entry name" value="Transcrpt_antiterm_NusG"/>
</dbReference>
<dbReference type="AlphaFoldDB" id="A0A2K8NS67"/>
<organism evidence="4 5">
    <name type="scientific">Entomoplasma freundtii</name>
    <dbReference type="NCBI Taxonomy" id="74700"/>
    <lineage>
        <taxon>Bacteria</taxon>
        <taxon>Bacillati</taxon>
        <taxon>Mycoplasmatota</taxon>
        <taxon>Mollicutes</taxon>
        <taxon>Entomoplasmatales</taxon>
        <taxon>Entomoplasmataceae</taxon>
        <taxon>Entomoplasma</taxon>
    </lineage>
</organism>
<dbReference type="CDD" id="cd09891">
    <property type="entry name" value="NGN_Bact_1"/>
    <property type="match status" value="1"/>
</dbReference>
<dbReference type="EMBL" id="CP024962">
    <property type="protein sequence ID" value="ATZ16695.1"/>
    <property type="molecule type" value="Genomic_DNA"/>
</dbReference>
<dbReference type="Gene3D" id="3.30.70.940">
    <property type="entry name" value="NusG, N-terminal domain"/>
    <property type="match status" value="1"/>
</dbReference>
<dbReference type="SUPFAM" id="SSF82679">
    <property type="entry name" value="N-utilization substance G protein NusG, N-terminal domain"/>
    <property type="match status" value="1"/>
</dbReference>
<evidence type="ECO:0000256" key="1">
    <source>
        <dbReference type="HAMAP-Rule" id="MF_00948"/>
    </source>
</evidence>
<evidence type="ECO:0000313" key="5">
    <source>
        <dbReference type="Proteomes" id="UP000232222"/>
    </source>
</evidence>
<dbReference type="InterPro" id="IPR006645">
    <property type="entry name" value="NGN-like_dom"/>
</dbReference>
<evidence type="ECO:0000256" key="3">
    <source>
        <dbReference type="SAM" id="MobiDB-lite"/>
    </source>
</evidence>
<dbReference type="OrthoDB" id="9809075at2"/>
<comment type="function">
    <text evidence="1">Participates in transcription elongation, termination and antitermination.</text>
</comment>
<keyword evidence="1" id="KW-0805">Transcription regulation</keyword>
<dbReference type="InterPro" id="IPR008991">
    <property type="entry name" value="Translation_prot_SH3-like_sf"/>
</dbReference>
<dbReference type="RefSeq" id="WP_100609774.1">
    <property type="nucleotide sequence ID" value="NZ_CP024962.1"/>
</dbReference>
<dbReference type="InterPro" id="IPR010216">
    <property type="entry name" value="Transcrpt_antiterm_NusG_myco"/>
</dbReference>
<gene>
    <name evidence="1 4" type="primary">nusG</name>
    <name evidence="4" type="ORF">EFREU_v1c06750</name>
</gene>
<dbReference type="HAMAP" id="MF_00948">
    <property type="entry name" value="NusG"/>
    <property type="match status" value="1"/>
</dbReference>
<reference evidence="4 5" key="1">
    <citation type="submission" date="2017-11" db="EMBL/GenBank/DDBJ databases">
        <title>Genome sequence of Entomoplasma freundtii BARC 318 (ATCC 51999).</title>
        <authorList>
            <person name="Lo W.-S."/>
            <person name="Gasparich G.E."/>
            <person name="Kuo C.-H."/>
        </authorList>
    </citation>
    <scope>NUCLEOTIDE SEQUENCE [LARGE SCALE GENOMIC DNA]</scope>
    <source>
        <strain evidence="4 5">BARC 318</strain>
    </source>
</reference>
<keyword evidence="1" id="KW-0889">Transcription antitermination</keyword>
<sequence>MKKNEEMNVDLDMLLDMPGQWFVINCSTGHEEKVLADLQQKIKTSNLENDVFDLRISKGITETKSGKIVIKNRFPGYIFINMNMSDKAWFVIRNTPGVTGFIGSAGKGLKPFPLTMNEVIKMLSTPDDELNENGTPKVGLIPSESEDNQDVVDEGNDKEESPTSTTSKGKPKGLVVPKKELHKANFNLNDFVRIKEGPYQNEEGKVIDIDYSKGIAIVSLEIFGRYTPAEVAFTNLEPVREY</sequence>
<keyword evidence="1" id="KW-0806">Transcription termination</keyword>
<dbReference type="Pfam" id="PF00467">
    <property type="entry name" value="KOW"/>
    <property type="match status" value="1"/>
</dbReference>
<dbReference type="SMART" id="SM00738">
    <property type="entry name" value="NGN"/>
    <property type="match status" value="1"/>
</dbReference>
<name>A0A2K8NS67_9MOLU</name>
<dbReference type="InterPro" id="IPR047050">
    <property type="entry name" value="NGN"/>
</dbReference>
<protein>
    <recommendedName>
        <fullName evidence="1 2">Transcription termination/antitermination protein NusG</fullName>
    </recommendedName>
</protein>
<proteinExistence type="inferred from homology"/>
<dbReference type="InterPro" id="IPR014722">
    <property type="entry name" value="Rib_uL2_dom2"/>
</dbReference>
<dbReference type="GO" id="GO:0005829">
    <property type="term" value="C:cytosol"/>
    <property type="evidence" value="ECO:0007669"/>
    <property type="project" value="TreeGrafter"/>
</dbReference>
<accession>A0A2K8NS67</accession>
<dbReference type="SMART" id="SM00739">
    <property type="entry name" value="KOW"/>
    <property type="match status" value="1"/>
</dbReference>
<dbReference type="GO" id="GO:0032784">
    <property type="term" value="P:regulation of DNA-templated transcription elongation"/>
    <property type="evidence" value="ECO:0007669"/>
    <property type="project" value="InterPro"/>
</dbReference>
<feature type="compositionally biased region" description="Acidic residues" evidence="3">
    <location>
        <begin position="144"/>
        <end position="157"/>
    </location>
</feature>
<dbReference type="InterPro" id="IPR043425">
    <property type="entry name" value="NusG-like"/>
</dbReference>
<dbReference type="Proteomes" id="UP000232222">
    <property type="component" value="Chromosome"/>
</dbReference>
<dbReference type="Pfam" id="PF02357">
    <property type="entry name" value="NusG"/>
    <property type="match status" value="1"/>
</dbReference>
<dbReference type="GO" id="GO:0006353">
    <property type="term" value="P:DNA-templated transcription termination"/>
    <property type="evidence" value="ECO:0007669"/>
    <property type="project" value="UniProtKB-UniRule"/>
</dbReference>
<keyword evidence="1" id="KW-0804">Transcription</keyword>
<dbReference type="GO" id="GO:0031564">
    <property type="term" value="P:transcription antitermination"/>
    <property type="evidence" value="ECO:0007669"/>
    <property type="project" value="UniProtKB-UniRule"/>
</dbReference>
<evidence type="ECO:0000256" key="2">
    <source>
        <dbReference type="NCBIfam" id="TIGR01956"/>
    </source>
</evidence>
<evidence type="ECO:0000313" key="4">
    <source>
        <dbReference type="EMBL" id="ATZ16695.1"/>
    </source>
</evidence>
<comment type="similarity">
    <text evidence="1">Belongs to the NusG family.</text>
</comment>
<dbReference type="InterPro" id="IPR005824">
    <property type="entry name" value="KOW"/>
</dbReference>
<dbReference type="SUPFAM" id="SSF50104">
    <property type="entry name" value="Translation proteins SH3-like domain"/>
    <property type="match status" value="1"/>
</dbReference>
<dbReference type="PANTHER" id="PTHR30265">
    <property type="entry name" value="RHO-INTERACTING TRANSCRIPTION TERMINATION FACTOR NUSG"/>
    <property type="match status" value="1"/>
</dbReference>
<dbReference type="Gene3D" id="2.30.30.30">
    <property type="match status" value="1"/>
</dbReference>
<dbReference type="CDD" id="cd06091">
    <property type="entry name" value="KOW_NusG"/>
    <property type="match status" value="1"/>
</dbReference>
<keyword evidence="5" id="KW-1185">Reference proteome</keyword>
<dbReference type="GO" id="GO:0006354">
    <property type="term" value="P:DNA-templated transcription elongation"/>
    <property type="evidence" value="ECO:0007669"/>
    <property type="project" value="UniProtKB-UniRule"/>
</dbReference>
<feature type="region of interest" description="Disordered" evidence="3">
    <location>
        <begin position="125"/>
        <end position="174"/>
    </location>
</feature>